<dbReference type="eggNOG" id="ENOG503382U">
    <property type="taxonomic scope" value="Bacteria"/>
</dbReference>
<dbReference type="Proteomes" id="UP000002287">
    <property type="component" value="Plasmid pBVIE01"/>
</dbReference>
<accession>A4JTC7</accession>
<reference evidence="2 3" key="2">
    <citation type="submission" date="2007-03" db="EMBL/GenBank/DDBJ databases">
        <title>Complete sequence of plasmid pBVIE03 of Burkholderia vietnamiensis G4.</title>
        <authorList>
            <consortium name="US DOE Joint Genome Institute"/>
            <person name="Copeland A."/>
            <person name="Lucas S."/>
            <person name="Lapidus A."/>
            <person name="Barry K."/>
            <person name="Detter J.C."/>
            <person name="Glavina del Rio T."/>
            <person name="Hammon N."/>
            <person name="Israni S."/>
            <person name="Dalin E."/>
            <person name="Tice H."/>
            <person name="Pitluck S."/>
            <person name="Chain P."/>
            <person name="Malfatti S."/>
            <person name="Shin M."/>
            <person name="Vergez L."/>
            <person name="Schmutz J."/>
            <person name="Larimer F."/>
            <person name="Land M."/>
            <person name="Hauser L."/>
            <person name="Kyrpides N."/>
            <person name="Tiedje J."/>
            <person name="Richardson P."/>
        </authorList>
    </citation>
    <scope>NUCLEOTIDE SEQUENCE [LARGE SCALE GENOMIC DNA]</scope>
    <source>
        <strain evidence="2">G4</strain>
        <strain evidence="3">G4 / LMG 22486</strain>
        <plasmid evidence="2 3">pBVIE03</plasmid>
    </source>
</reference>
<dbReference type="KEGG" id="bvi:Bcep1808_7475"/>
<dbReference type="Proteomes" id="UP000002287">
    <property type="component" value="Plasmid pBVIE03"/>
</dbReference>
<dbReference type="KEGG" id="bvi:Bcep1808_6639"/>
<protein>
    <submittedName>
        <fullName evidence="1">Uncharacterized protein</fullName>
    </submittedName>
</protein>
<sequence>MAATRTIHVRWIRKQEMSPMQTSDERARLSRSGVSHGRIAASLVRSRRLFLRVNSNDAVKVGETAPFAMVRKRWMSPLTLALALFAIGSSEAIAQNASFKLLSAAQIRAKLTNKYVSDNAHWLHHYLPDGRLVLVERGREKTGRWFVRNGQLCLVRSERISEPECLDIYAQGREVEYRDKGQVIAAGSIRSSPDRSH</sequence>
<keyword evidence="1" id="KW-0614">Plasmid</keyword>
<evidence type="ECO:0000313" key="1">
    <source>
        <dbReference type="EMBL" id="ABO59530.1"/>
    </source>
</evidence>
<reference evidence="1 3" key="1">
    <citation type="submission" date="2007-03" db="EMBL/GenBank/DDBJ databases">
        <title>Complete sequence of plasmid pBVIE01 of Burkholderia vietnamiensis G4.</title>
        <authorList>
            <consortium name="US DOE Joint Genome Institute"/>
            <person name="Copeland A."/>
            <person name="Lucas S."/>
            <person name="Lapidus A."/>
            <person name="Barry K."/>
            <person name="Detter J.C."/>
            <person name="Glavina del Rio T."/>
            <person name="Hammon N."/>
            <person name="Israni S."/>
            <person name="Dalin E."/>
            <person name="Tice H."/>
            <person name="Pitluck S."/>
            <person name="Chain P."/>
            <person name="Malfatti S."/>
            <person name="Shin M."/>
            <person name="Vergez L."/>
            <person name="Schmutz J."/>
            <person name="Larimer F."/>
            <person name="Land M."/>
            <person name="Hauser L."/>
            <person name="Kyrpides N."/>
            <person name="Tiedje J."/>
            <person name="Richardson P."/>
        </authorList>
    </citation>
    <scope>NUCLEOTIDE SEQUENCE [LARGE SCALE GENOMIC DNA]</scope>
    <source>
        <strain evidence="1">G4</strain>
        <strain evidence="3">G4 / LMG 22486</strain>
        <plasmid evidence="1 3">pBVIE01</plasmid>
    </source>
</reference>
<geneLocation type="plasmid" evidence="2 3">
    <name>pBVIE03</name>
</geneLocation>
<geneLocation type="plasmid" evidence="1 3">
    <name>pBVIE01</name>
</geneLocation>
<evidence type="ECO:0000313" key="2">
    <source>
        <dbReference type="EMBL" id="ABO60351.1"/>
    </source>
</evidence>
<proteinExistence type="predicted"/>
<dbReference type="HOGENOM" id="CLU_1486435_0_0_4"/>
<gene>
    <name evidence="1" type="ordered locus">Bcep1808_6639</name>
    <name evidence="2" type="ordered locus">Bcep1808_7475</name>
</gene>
<evidence type="ECO:0000313" key="3">
    <source>
        <dbReference type="Proteomes" id="UP000002287"/>
    </source>
</evidence>
<dbReference type="AlphaFoldDB" id="A4JTC7"/>
<dbReference type="EMBL" id="CP000619">
    <property type="protein sequence ID" value="ABO60351.1"/>
    <property type="molecule type" value="Genomic_DNA"/>
</dbReference>
<organism evidence="1 3">
    <name type="scientific">Burkholderia vietnamiensis (strain G4 / LMG 22486)</name>
    <name type="common">Burkholderia cepacia (strain R1808)</name>
    <dbReference type="NCBI Taxonomy" id="269482"/>
    <lineage>
        <taxon>Bacteria</taxon>
        <taxon>Pseudomonadati</taxon>
        <taxon>Pseudomonadota</taxon>
        <taxon>Betaproteobacteria</taxon>
        <taxon>Burkholderiales</taxon>
        <taxon>Burkholderiaceae</taxon>
        <taxon>Burkholderia</taxon>
        <taxon>Burkholderia cepacia complex</taxon>
    </lineage>
</organism>
<name>A4JTC7_BURVG</name>
<dbReference type="EMBL" id="CP000617">
    <property type="protein sequence ID" value="ABO59530.1"/>
    <property type="molecule type" value="Genomic_DNA"/>
</dbReference>